<dbReference type="InterPro" id="IPR000620">
    <property type="entry name" value="EamA_dom"/>
</dbReference>
<feature type="transmembrane region" description="Helical" evidence="6">
    <location>
        <begin position="90"/>
        <end position="109"/>
    </location>
</feature>
<feature type="transmembrane region" description="Helical" evidence="6">
    <location>
        <begin position="140"/>
        <end position="162"/>
    </location>
</feature>
<evidence type="ECO:0000313" key="9">
    <source>
        <dbReference type="Proteomes" id="UP000185639"/>
    </source>
</evidence>
<sequence length="290" mass="30248">MKTNLVPWLLAVVAPVVWGSTYFVTQKWLPGADPVWLAAVRVGIPALFMVWLVPVQVWQKFGLRLLLMSLLNITLFSGLLFYSISVLPGGVAATLVATLPLQVILLRLVTGQGAELAHLIAAVGGVVGVGMLLWRADAALSPLGIAAALSAAFVMAAGVLMASRYSSDIKPLQLTAAQISLGGLCLLVFAGLSGHPFPEVTQEGVIAMLWMGPIGMGVAYWAWFRAMAFVPVHKLAFLGLLNPVVAVLGGVIIMGEVLSTGQISGMAIILGCILGAQLVGSRQAGTKSAA</sequence>
<feature type="transmembrane region" description="Helical" evidence="6">
    <location>
        <begin position="261"/>
        <end position="280"/>
    </location>
</feature>
<evidence type="ECO:0000256" key="5">
    <source>
        <dbReference type="ARBA" id="ARBA00023136"/>
    </source>
</evidence>
<dbReference type="InterPro" id="IPR037185">
    <property type="entry name" value="EmrE-like"/>
</dbReference>
<comment type="subcellular location">
    <subcellularLocation>
        <location evidence="1">Membrane</location>
        <topology evidence="1">Multi-pass membrane protein</topology>
    </subcellularLocation>
</comment>
<proteinExistence type="inferred from homology"/>
<evidence type="ECO:0000256" key="6">
    <source>
        <dbReference type="SAM" id="Phobius"/>
    </source>
</evidence>
<feature type="domain" description="EamA" evidence="7">
    <location>
        <begin position="9"/>
        <end position="133"/>
    </location>
</feature>
<organism evidence="8 9">
    <name type="scientific">Thalassolituus maritimus</name>
    <dbReference type="NCBI Taxonomy" id="484498"/>
    <lineage>
        <taxon>Bacteria</taxon>
        <taxon>Pseudomonadati</taxon>
        <taxon>Pseudomonadota</taxon>
        <taxon>Gammaproteobacteria</taxon>
        <taxon>Oceanospirillales</taxon>
        <taxon>Oceanospirillaceae</taxon>
        <taxon>Thalassolituus</taxon>
    </lineage>
</organism>
<dbReference type="Proteomes" id="UP000185639">
    <property type="component" value="Unassembled WGS sequence"/>
</dbReference>
<feature type="transmembrane region" description="Helical" evidence="6">
    <location>
        <begin position="174"/>
        <end position="192"/>
    </location>
</feature>
<dbReference type="PANTHER" id="PTHR32322:SF2">
    <property type="entry name" value="EAMA DOMAIN-CONTAINING PROTEIN"/>
    <property type="match status" value="1"/>
</dbReference>
<feature type="transmembrane region" description="Helical" evidence="6">
    <location>
        <begin position="35"/>
        <end position="53"/>
    </location>
</feature>
<dbReference type="PANTHER" id="PTHR32322">
    <property type="entry name" value="INNER MEMBRANE TRANSPORTER"/>
    <property type="match status" value="1"/>
</dbReference>
<gene>
    <name evidence="8" type="ORF">SAMN05421686_10672</name>
</gene>
<dbReference type="SUPFAM" id="SSF103481">
    <property type="entry name" value="Multidrug resistance efflux transporter EmrE"/>
    <property type="match status" value="1"/>
</dbReference>
<keyword evidence="5 6" id="KW-0472">Membrane</keyword>
<name>A0A1N7MYX9_9GAMM</name>
<protein>
    <submittedName>
        <fullName evidence="8">Probable blue pigment (Indigoidine) exporter</fullName>
    </submittedName>
</protein>
<feature type="domain" description="EamA" evidence="7">
    <location>
        <begin position="143"/>
        <end position="274"/>
    </location>
</feature>
<reference evidence="9" key="1">
    <citation type="submission" date="2017-01" db="EMBL/GenBank/DDBJ databases">
        <authorList>
            <person name="Varghese N."/>
            <person name="Submissions S."/>
        </authorList>
    </citation>
    <scope>NUCLEOTIDE SEQUENCE [LARGE SCALE GENOMIC DNA]</scope>
    <source>
        <strain evidence="9">DSM 24913</strain>
    </source>
</reference>
<keyword evidence="3 6" id="KW-0812">Transmembrane</keyword>
<feature type="transmembrane region" description="Helical" evidence="6">
    <location>
        <begin position="235"/>
        <end position="255"/>
    </location>
</feature>
<evidence type="ECO:0000313" key="8">
    <source>
        <dbReference type="EMBL" id="SIS91354.1"/>
    </source>
</evidence>
<evidence type="ECO:0000259" key="7">
    <source>
        <dbReference type="Pfam" id="PF00892"/>
    </source>
</evidence>
<evidence type="ECO:0000256" key="3">
    <source>
        <dbReference type="ARBA" id="ARBA00022692"/>
    </source>
</evidence>
<accession>A0A1N7MYX9</accession>
<dbReference type="RefSeq" id="WP_076515901.1">
    <property type="nucleotide sequence ID" value="NZ_FTOH01000006.1"/>
</dbReference>
<evidence type="ECO:0000256" key="4">
    <source>
        <dbReference type="ARBA" id="ARBA00022989"/>
    </source>
</evidence>
<dbReference type="OrthoDB" id="5430053at2"/>
<dbReference type="EMBL" id="FTOH01000006">
    <property type="protein sequence ID" value="SIS91354.1"/>
    <property type="molecule type" value="Genomic_DNA"/>
</dbReference>
<feature type="transmembrane region" description="Helical" evidence="6">
    <location>
        <begin position="204"/>
        <end position="223"/>
    </location>
</feature>
<feature type="transmembrane region" description="Helical" evidence="6">
    <location>
        <begin position="116"/>
        <end position="134"/>
    </location>
</feature>
<dbReference type="AlphaFoldDB" id="A0A1N7MYX9"/>
<evidence type="ECO:0000256" key="2">
    <source>
        <dbReference type="ARBA" id="ARBA00007362"/>
    </source>
</evidence>
<keyword evidence="4 6" id="KW-1133">Transmembrane helix</keyword>
<comment type="similarity">
    <text evidence="2">Belongs to the EamA transporter family.</text>
</comment>
<dbReference type="STRING" id="484498.SAMN05421686_10672"/>
<dbReference type="GO" id="GO:0016020">
    <property type="term" value="C:membrane"/>
    <property type="evidence" value="ECO:0007669"/>
    <property type="project" value="UniProtKB-SubCell"/>
</dbReference>
<dbReference type="InterPro" id="IPR050638">
    <property type="entry name" value="AA-Vitamin_Transporters"/>
</dbReference>
<feature type="transmembrane region" description="Helical" evidence="6">
    <location>
        <begin position="65"/>
        <end position="84"/>
    </location>
</feature>
<dbReference type="Pfam" id="PF00892">
    <property type="entry name" value="EamA"/>
    <property type="match status" value="2"/>
</dbReference>
<evidence type="ECO:0000256" key="1">
    <source>
        <dbReference type="ARBA" id="ARBA00004141"/>
    </source>
</evidence>
<keyword evidence="9" id="KW-1185">Reference proteome</keyword>